<dbReference type="Proteomes" id="UP001287282">
    <property type="component" value="Unassembled WGS sequence"/>
</dbReference>
<feature type="non-terminal residue" evidence="1">
    <location>
        <position position="1"/>
    </location>
</feature>
<evidence type="ECO:0000313" key="2">
    <source>
        <dbReference type="Proteomes" id="UP001287282"/>
    </source>
</evidence>
<comment type="caution">
    <text evidence="1">The sequence shown here is derived from an EMBL/GenBank/DDBJ whole genome shotgun (WGS) entry which is preliminary data.</text>
</comment>
<keyword evidence="2" id="KW-1185">Reference proteome</keyword>
<accession>A0ABU3XGN9</accession>
<dbReference type="EMBL" id="JAWJBA010000161">
    <property type="protein sequence ID" value="MDV2686983.1"/>
    <property type="molecule type" value="Genomic_DNA"/>
</dbReference>
<evidence type="ECO:0000313" key="1">
    <source>
        <dbReference type="EMBL" id="MDV2686983.1"/>
    </source>
</evidence>
<sequence>RLLEIHHNVEEPKAFEDYSITLNELEGLKVEIIDGL</sequence>
<protein>
    <submittedName>
        <fullName evidence="1">Type I-C CRISPR-associated protein Cas7/Csd2</fullName>
    </submittedName>
</protein>
<proteinExistence type="predicted"/>
<organism evidence="1 2">
    <name type="scientific">Alkalihalophilus lindianensis</name>
    <dbReference type="NCBI Taxonomy" id="1630542"/>
    <lineage>
        <taxon>Bacteria</taxon>
        <taxon>Bacillati</taxon>
        <taxon>Bacillota</taxon>
        <taxon>Bacilli</taxon>
        <taxon>Bacillales</taxon>
        <taxon>Bacillaceae</taxon>
        <taxon>Alkalihalophilus</taxon>
    </lineage>
</organism>
<reference evidence="1 2" key="1">
    <citation type="submission" date="2023-10" db="EMBL/GenBank/DDBJ databases">
        <title>Screening of Alkalihalobacillus lindianensis BZ-TG-R113 and Its Alleviation of Salt Stress on Rapeseed Growth.</title>
        <authorList>
            <person name="Zhao B."/>
            <person name="Guo T."/>
        </authorList>
    </citation>
    <scope>NUCLEOTIDE SEQUENCE [LARGE SCALE GENOMIC DNA]</scope>
    <source>
        <strain evidence="1 2">BZ-TG-R113</strain>
    </source>
</reference>
<gene>
    <name evidence="1" type="ORF">RYX56_21775</name>
</gene>
<name>A0ABU3XGN9_9BACI</name>